<organism evidence="1 2">
    <name type="scientific">Zavarzinia aquatilis</name>
    <dbReference type="NCBI Taxonomy" id="2211142"/>
    <lineage>
        <taxon>Bacteria</taxon>
        <taxon>Pseudomonadati</taxon>
        <taxon>Pseudomonadota</taxon>
        <taxon>Alphaproteobacteria</taxon>
        <taxon>Rhodospirillales</taxon>
        <taxon>Zavarziniaceae</taxon>
        <taxon>Zavarzinia</taxon>
    </lineage>
</organism>
<dbReference type="Proteomes" id="UP000245461">
    <property type="component" value="Unassembled WGS sequence"/>
</dbReference>
<accession>A0A317EBE2</accession>
<evidence type="ECO:0008006" key="3">
    <source>
        <dbReference type="Google" id="ProtNLM"/>
    </source>
</evidence>
<reference evidence="1 2" key="1">
    <citation type="submission" date="2018-05" db="EMBL/GenBank/DDBJ databases">
        <title>Zavarzinia sp. HR-AS.</title>
        <authorList>
            <person name="Lee Y."/>
            <person name="Jeon C.O."/>
        </authorList>
    </citation>
    <scope>NUCLEOTIDE SEQUENCE [LARGE SCALE GENOMIC DNA]</scope>
    <source>
        <strain evidence="1 2">HR-AS</strain>
    </source>
</reference>
<evidence type="ECO:0000313" key="1">
    <source>
        <dbReference type="EMBL" id="PWR22525.1"/>
    </source>
</evidence>
<protein>
    <recommendedName>
        <fullName evidence="3">TfoX N-terminal domain-containing protein</fullName>
    </recommendedName>
</protein>
<keyword evidence="2" id="KW-1185">Reference proteome</keyword>
<name>A0A317EBE2_9PROT</name>
<comment type="caution">
    <text evidence="1">The sequence shown here is derived from an EMBL/GenBank/DDBJ whole genome shotgun (WGS) entry which is preliminary data.</text>
</comment>
<dbReference type="EMBL" id="QGLE01000006">
    <property type="protein sequence ID" value="PWR22525.1"/>
    <property type="molecule type" value="Genomic_DNA"/>
</dbReference>
<dbReference type="OrthoDB" id="9104065at2"/>
<gene>
    <name evidence="1" type="ORF">DKG74_11660</name>
</gene>
<dbReference type="AlphaFoldDB" id="A0A317EBE2"/>
<dbReference type="RefSeq" id="WP_109905926.1">
    <property type="nucleotide sequence ID" value="NZ_QGLE01000006.1"/>
</dbReference>
<evidence type="ECO:0000313" key="2">
    <source>
        <dbReference type="Proteomes" id="UP000245461"/>
    </source>
</evidence>
<proteinExistence type="predicted"/>
<sequence>MAAKAAQHDTALFEAVFAHAAALDPEVRRGRMFGCPSVYRGRRMALCVFGAEIALRVPQDVASAAIEAGRAHPFQPYGRSPMREWIALEGGIAALELHGELAAAALRFARDNDGGSPRAVRS</sequence>